<keyword evidence="2 6" id="KW-0689">Ribosomal protein</keyword>
<dbReference type="GO" id="GO:0005840">
    <property type="term" value="C:ribosome"/>
    <property type="evidence" value="ECO:0007669"/>
    <property type="project" value="UniProtKB-KW"/>
</dbReference>
<dbReference type="GO" id="GO:0003735">
    <property type="term" value="F:structural constituent of ribosome"/>
    <property type="evidence" value="ECO:0007669"/>
    <property type="project" value="InterPro"/>
</dbReference>
<dbReference type="Pfam" id="PF01016">
    <property type="entry name" value="Ribosomal_L27"/>
    <property type="match status" value="1"/>
</dbReference>
<accession>A0A136KE55</accession>
<reference evidence="6 7" key="1">
    <citation type="submission" date="2015-02" db="EMBL/GenBank/DDBJ databases">
        <title>Improved understanding of the partial-nitritation anammox process through 23 genomes representing the majority of the microbial community.</title>
        <authorList>
            <person name="Speth D.R."/>
            <person name="In T Zandt M."/>
            <person name="Guerrero Cruz S."/>
            <person name="Jetten M.S."/>
            <person name="Dutilh B.E."/>
        </authorList>
    </citation>
    <scope>NUCLEOTIDE SEQUENCE [LARGE SCALE GENOMIC DNA]</scope>
    <source>
        <strain evidence="6">OLB21</strain>
    </source>
</reference>
<dbReference type="NCBIfam" id="TIGR00062">
    <property type="entry name" value="L27"/>
    <property type="match status" value="1"/>
</dbReference>
<protein>
    <recommendedName>
        <fullName evidence="4">Large ribosomal subunit protein bL27</fullName>
    </recommendedName>
    <alternativeName>
        <fullName evidence="5">50S ribosomal protein L27</fullName>
    </alternativeName>
</protein>
<proteinExistence type="inferred from homology"/>
<gene>
    <name evidence="6" type="primary">rpmA</name>
    <name evidence="6" type="ORF">UZ20_WS6002001157</name>
</gene>
<dbReference type="EMBL" id="JYPD01000032">
    <property type="protein sequence ID" value="KXK07648.1"/>
    <property type="molecule type" value="Genomic_DNA"/>
</dbReference>
<dbReference type="PROSITE" id="PS00831">
    <property type="entry name" value="RIBOSOMAL_L27"/>
    <property type="match status" value="1"/>
</dbReference>
<sequence length="87" mass="9462">MAHTKSQGAAKRTVNIAGKRLGVKKFAGQKVTSGSIIIRQRGSQFHPGKNTQMGKDFTIFATSDGVVSFRQMTGSHRGQKFVDILPE</sequence>
<evidence type="ECO:0000313" key="6">
    <source>
        <dbReference type="EMBL" id="KXK07648.1"/>
    </source>
</evidence>
<dbReference type="GO" id="GO:1990904">
    <property type="term" value="C:ribonucleoprotein complex"/>
    <property type="evidence" value="ECO:0007669"/>
    <property type="project" value="UniProtKB-KW"/>
</dbReference>
<dbReference type="Gene3D" id="2.40.50.100">
    <property type="match status" value="1"/>
</dbReference>
<comment type="caution">
    <text evidence="6">The sequence shown here is derived from an EMBL/GenBank/DDBJ whole genome shotgun (WGS) entry which is preliminary data.</text>
</comment>
<dbReference type="FunFam" id="2.40.50.100:FF:000020">
    <property type="entry name" value="50S ribosomal protein L27"/>
    <property type="match status" value="1"/>
</dbReference>
<comment type="similarity">
    <text evidence="1">Belongs to the bacterial ribosomal protein bL27 family.</text>
</comment>
<evidence type="ECO:0000256" key="1">
    <source>
        <dbReference type="ARBA" id="ARBA00010797"/>
    </source>
</evidence>
<name>A0A136KE55_9BACT</name>
<dbReference type="AlphaFoldDB" id="A0A136KE55"/>
<dbReference type="InterPro" id="IPR018261">
    <property type="entry name" value="Ribosomal_bL27_CS"/>
</dbReference>
<dbReference type="PANTHER" id="PTHR15893">
    <property type="entry name" value="RIBOSOMAL PROTEIN L27"/>
    <property type="match status" value="1"/>
</dbReference>
<dbReference type="InterPro" id="IPR001684">
    <property type="entry name" value="Ribosomal_bL27"/>
</dbReference>
<dbReference type="STRING" id="1617427.UZ20_WS6002001157"/>
<evidence type="ECO:0000256" key="5">
    <source>
        <dbReference type="ARBA" id="ARBA00035477"/>
    </source>
</evidence>
<dbReference type="GO" id="GO:0006412">
    <property type="term" value="P:translation"/>
    <property type="evidence" value="ECO:0007669"/>
    <property type="project" value="InterPro"/>
</dbReference>
<keyword evidence="3" id="KW-0687">Ribonucleoprotein</keyword>
<dbReference type="Proteomes" id="UP000070449">
    <property type="component" value="Unassembled WGS sequence"/>
</dbReference>
<organism evidence="6 7">
    <name type="scientific">candidate division WS6 bacterium OLB21</name>
    <dbReference type="NCBI Taxonomy" id="1617427"/>
    <lineage>
        <taxon>Bacteria</taxon>
        <taxon>Candidatus Dojkabacteria</taxon>
    </lineage>
</organism>
<evidence type="ECO:0000256" key="3">
    <source>
        <dbReference type="ARBA" id="ARBA00023274"/>
    </source>
</evidence>
<evidence type="ECO:0000256" key="4">
    <source>
        <dbReference type="ARBA" id="ARBA00035175"/>
    </source>
</evidence>
<evidence type="ECO:0000313" key="7">
    <source>
        <dbReference type="Proteomes" id="UP000070449"/>
    </source>
</evidence>
<dbReference type="PRINTS" id="PR00063">
    <property type="entry name" value="RIBOSOMALL27"/>
</dbReference>
<dbReference type="SUPFAM" id="SSF110324">
    <property type="entry name" value="Ribosomal L27 protein-like"/>
    <property type="match status" value="1"/>
</dbReference>
<dbReference type="PANTHER" id="PTHR15893:SF0">
    <property type="entry name" value="LARGE RIBOSOMAL SUBUNIT PROTEIN BL27M"/>
    <property type="match status" value="1"/>
</dbReference>
<evidence type="ECO:0000256" key="2">
    <source>
        <dbReference type="ARBA" id="ARBA00022980"/>
    </source>
</evidence>